<comment type="subcellular location">
    <subcellularLocation>
        <location evidence="1">Cell membrane</location>
        <topology evidence="1">Multi-pass membrane protein</topology>
    </subcellularLocation>
</comment>
<dbReference type="InterPro" id="IPR036412">
    <property type="entry name" value="HAD-like_sf"/>
</dbReference>
<dbReference type="CDD" id="cd02094">
    <property type="entry name" value="P-type_ATPase_Cu-like"/>
    <property type="match status" value="1"/>
</dbReference>
<dbReference type="PANTHER" id="PTHR43520:SF8">
    <property type="entry name" value="P-TYPE CU(+) TRANSPORTER"/>
    <property type="match status" value="1"/>
</dbReference>
<dbReference type="InterPro" id="IPR018303">
    <property type="entry name" value="ATPase_P-typ_P_site"/>
</dbReference>
<dbReference type="KEGG" id="caqu:CAQU_12430"/>
<evidence type="ECO:0000256" key="4">
    <source>
        <dbReference type="ARBA" id="ARBA00022723"/>
    </source>
</evidence>
<dbReference type="PROSITE" id="PS00154">
    <property type="entry name" value="ATPASE_E1_E2"/>
    <property type="match status" value="1"/>
</dbReference>
<dbReference type="PANTHER" id="PTHR43520">
    <property type="entry name" value="ATP7, ISOFORM B"/>
    <property type="match status" value="1"/>
</dbReference>
<dbReference type="SUPFAM" id="SSF56784">
    <property type="entry name" value="HAD-like"/>
    <property type="match status" value="1"/>
</dbReference>
<dbReference type="GO" id="GO:0043682">
    <property type="term" value="F:P-type divalent copper transporter activity"/>
    <property type="evidence" value="ECO:0007669"/>
    <property type="project" value="TreeGrafter"/>
</dbReference>
<dbReference type="NCBIfam" id="TIGR01494">
    <property type="entry name" value="ATPase_P-type"/>
    <property type="match status" value="2"/>
</dbReference>
<reference evidence="15 16" key="1">
    <citation type="submission" date="2014-08" db="EMBL/GenBank/DDBJ databases">
        <title>Complete genome sequence of Corynebacterium aquilae S-613T(T) (=DSM 44791(T)), isolated from the choana of a healthy golden eagle.</title>
        <authorList>
            <person name="Ruckert C."/>
            <person name="Albersmeier A."/>
            <person name="Winkler A."/>
            <person name="Kalinowski J."/>
        </authorList>
    </citation>
    <scope>NUCLEOTIDE SEQUENCE [LARGE SCALE GENOMIC DNA]</scope>
    <source>
        <strain evidence="15 16">S-613</strain>
    </source>
</reference>
<feature type="region of interest" description="Disordered" evidence="13">
    <location>
        <begin position="280"/>
        <end position="300"/>
    </location>
</feature>
<dbReference type="Gene3D" id="3.40.50.1000">
    <property type="entry name" value="HAD superfamily/HAD-like"/>
    <property type="match status" value="1"/>
</dbReference>
<dbReference type="InterPro" id="IPR027256">
    <property type="entry name" value="P-typ_ATPase_IB"/>
</dbReference>
<dbReference type="SFLD" id="SFLDG00002">
    <property type="entry name" value="C1.7:_P-type_atpase_like"/>
    <property type="match status" value="1"/>
</dbReference>
<feature type="domain" description="HMA" evidence="14">
    <location>
        <begin position="2"/>
        <end position="67"/>
    </location>
</feature>
<feature type="transmembrane region" description="Helical" evidence="12">
    <location>
        <begin position="112"/>
        <end position="130"/>
    </location>
</feature>
<evidence type="ECO:0000256" key="1">
    <source>
        <dbReference type="ARBA" id="ARBA00004651"/>
    </source>
</evidence>
<comment type="similarity">
    <text evidence="2 12">Belongs to the cation transport ATPase (P-type) (TC 3.A.3) family. Type IB subfamily.</text>
</comment>
<sequence length="734" mass="75905">MTAIDLKVSGMTCTSCSSRVQRKLGKLDDVQAAVNFATNTAHVVYDPAKISVAQLIDTVEKAGYSAEEIGEDPTGGEDEHADDGLKRRLAVAAVLGVPVMVLSMVPAAQFDYWQWVCLALALPVYFYSGWPFHKAAVVNLRHGAFTMDTLISLGTTAALAWSLVALLFGHAGQAGMRMDMSFTARASHGGLGEIYLDSVAMIIVFLLIGRLLEHRAKRRSSSALEELLKVRVQEVTLADGRTIDAKLLMPGQEFIVRPGANIATDGVVVSGESSVDESMLTGESVPVDKQPGDEVTGGTVNTTGSLVVRAEKVGRDTVLSQMGELVSQAQMGKAPVQRLVDRISQVFVPVILGIAAITLVAHLLVGADVASAFAAAVAVIVVACPCALGLATPTALLVGTGRGAQLGLLIKGPEVLESTRRVDVVVLDKTGTVTSGQMAVVASSSDTAVVAAAAVESASEHPIARAIVHAGANNDVALPPVSGFEAVVGEGVRARLSAADAAALGCEVNTAKGEVLISVGRPVSPAAVAALDEYPGSTVVEVCADDAPLGWIAVADQVKPSSAAGVAELRALGLVPHLLTGDNAATAEAVAREVGIDEVVAGVRPEEKLAYIRQLQDAGHVVAMVGDGMNDAAALAEADLGLAMAGGTDVAMAASDITLMRGDVRAAATAIRLSRATLRTIKGNLVWAFGYNVLLVPVAAFGLLNPMWAGLAMACSSVFVVTNSLRLRRFRAIA</sequence>
<evidence type="ECO:0000313" key="16">
    <source>
        <dbReference type="Proteomes" id="UP000185478"/>
    </source>
</evidence>
<dbReference type="GO" id="GO:0055070">
    <property type="term" value="P:copper ion homeostasis"/>
    <property type="evidence" value="ECO:0007669"/>
    <property type="project" value="TreeGrafter"/>
</dbReference>
<feature type="transmembrane region" description="Helical" evidence="12">
    <location>
        <begin position="684"/>
        <end position="701"/>
    </location>
</feature>
<evidence type="ECO:0000256" key="12">
    <source>
        <dbReference type="RuleBase" id="RU362081"/>
    </source>
</evidence>
<protein>
    <recommendedName>
        <fullName evidence="11">Cation-transporting P-type ATPase B</fullName>
    </recommendedName>
</protein>
<dbReference type="GO" id="GO:0016887">
    <property type="term" value="F:ATP hydrolysis activity"/>
    <property type="evidence" value="ECO:0007669"/>
    <property type="project" value="InterPro"/>
</dbReference>
<evidence type="ECO:0000256" key="2">
    <source>
        <dbReference type="ARBA" id="ARBA00006024"/>
    </source>
</evidence>
<feature type="transmembrane region" description="Helical" evidence="12">
    <location>
        <begin position="371"/>
        <end position="398"/>
    </location>
</feature>
<name>A0A1L7CIL7_9CORY</name>
<dbReference type="FunFam" id="2.70.150.10:FF:000002">
    <property type="entry name" value="Copper-transporting ATPase 1, putative"/>
    <property type="match status" value="1"/>
</dbReference>
<dbReference type="Pfam" id="PF00122">
    <property type="entry name" value="E1-E2_ATPase"/>
    <property type="match status" value="1"/>
</dbReference>
<evidence type="ECO:0000256" key="7">
    <source>
        <dbReference type="ARBA" id="ARBA00022967"/>
    </source>
</evidence>
<keyword evidence="7" id="KW-1278">Translocase</keyword>
<gene>
    <name evidence="15" type="ORF">CAQU_12430</name>
</gene>
<keyword evidence="5 12" id="KW-0547">Nucleotide-binding</keyword>
<dbReference type="PRINTS" id="PR00119">
    <property type="entry name" value="CATATPASE"/>
</dbReference>
<feature type="transmembrane region" description="Helical" evidence="12">
    <location>
        <begin position="150"/>
        <end position="174"/>
    </location>
</feature>
<evidence type="ECO:0000256" key="6">
    <source>
        <dbReference type="ARBA" id="ARBA00022840"/>
    </source>
</evidence>
<dbReference type="InterPro" id="IPR006121">
    <property type="entry name" value="HMA_dom"/>
</dbReference>
<dbReference type="InterPro" id="IPR059000">
    <property type="entry name" value="ATPase_P-type_domA"/>
</dbReference>
<keyword evidence="4 12" id="KW-0479">Metal-binding</keyword>
<evidence type="ECO:0000256" key="10">
    <source>
        <dbReference type="ARBA" id="ARBA00049360"/>
    </source>
</evidence>
<feature type="transmembrane region" description="Helical" evidence="12">
    <location>
        <begin position="194"/>
        <end position="212"/>
    </location>
</feature>
<organism evidence="15 16">
    <name type="scientific">Corynebacterium aquilae DSM 44791</name>
    <dbReference type="NCBI Taxonomy" id="1431546"/>
    <lineage>
        <taxon>Bacteria</taxon>
        <taxon>Bacillati</taxon>
        <taxon>Actinomycetota</taxon>
        <taxon>Actinomycetes</taxon>
        <taxon>Mycobacteriales</taxon>
        <taxon>Corynebacteriaceae</taxon>
        <taxon>Corynebacterium</taxon>
    </lineage>
</organism>
<keyword evidence="8 12" id="KW-1133">Transmembrane helix</keyword>
<dbReference type="SUPFAM" id="SSF81665">
    <property type="entry name" value="Calcium ATPase, transmembrane domain M"/>
    <property type="match status" value="1"/>
</dbReference>
<dbReference type="InterPro" id="IPR023298">
    <property type="entry name" value="ATPase_P-typ_TM_dom_sf"/>
</dbReference>
<dbReference type="GO" id="GO:0005507">
    <property type="term" value="F:copper ion binding"/>
    <property type="evidence" value="ECO:0007669"/>
    <property type="project" value="TreeGrafter"/>
</dbReference>
<dbReference type="Pfam" id="PF00702">
    <property type="entry name" value="Hydrolase"/>
    <property type="match status" value="1"/>
</dbReference>
<dbReference type="Pfam" id="PF00403">
    <property type="entry name" value="HMA"/>
    <property type="match status" value="1"/>
</dbReference>
<dbReference type="PROSITE" id="PS01047">
    <property type="entry name" value="HMA_1"/>
    <property type="match status" value="1"/>
</dbReference>
<dbReference type="InterPro" id="IPR008250">
    <property type="entry name" value="ATPase_P-typ_transduc_dom_A_sf"/>
</dbReference>
<dbReference type="Gene3D" id="2.70.150.10">
    <property type="entry name" value="Calcium-transporting ATPase, cytoplasmic transduction domain A"/>
    <property type="match status" value="1"/>
</dbReference>
<dbReference type="InterPro" id="IPR017969">
    <property type="entry name" value="Heavy-metal-associated_CS"/>
</dbReference>
<dbReference type="Gene3D" id="3.30.70.100">
    <property type="match status" value="1"/>
</dbReference>
<dbReference type="AlphaFoldDB" id="A0A1L7CIL7"/>
<proteinExistence type="inferred from homology"/>
<dbReference type="SUPFAM" id="SSF81653">
    <property type="entry name" value="Calcium ATPase, transduction domain A"/>
    <property type="match status" value="1"/>
</dbReference>
<evidence type="ECO:0000313" key="15">
    <source>
        <dbReference type="EMBL" id="APT85706.1"/>
    </source>
</evidence>
<dbReference type="GO" id="GO:0005886">
    <property type="term" value="C:plasma membrane"/>
    <property type="evidence" value="ECO:0007669"/>
    <property type="project" value="UniProtKB-SubCell"/>
</dbReference>
<dbReference type="Gene3D" id="3.40.1110.10">
    <property type="entry name" value="Calcium-transporting ATPase, cytoplasmic domain N"/>
    <property type="match status" value="1"/>
</dbReference>
<dbReference type="Proteomes" id="UP000185478">
    <property type="component" value="Chromosome"/>
</dbReference>
<keyword evidence="16" id="KW-1185">Reference proteome</keyword>
<evidence type="ECO:0000259" key="14">
    <source>
        <dbReference type="PROSITE" id="PS50846"/>
    </source>
</evidence>
<dbReference type="FunFam" id="3.30.70.100:FF:000005">
    <property type="entry name" value="Copper-exporting P-type ATPase A"/>
    <property type="match status" value="1"/>
</dbReference>
<dbReference type="InterPro" id="IPR036163">
    <property type="entry name" value="HMA_dom_sf"/>
</dbReference>
<dbReference type="PRINTS" id="PR00943">
    <property type="entry name" value="CUATPASE"/>
</dbReference>
<evidence type="ECO:0000256" key="5">
    <source>
        <dbReference type="ARBA" id="ARBA00022741"/>
    </source>
</evidence>
<dbReference type="EMBL" id="CP009245">
    <property type="protein sequence ID" value="APT85706.1"/>
    <property type="molecule type" value="Genomic_DNA"/>
</dbReference>
<evidence type="ECO:0000256" key="3">
    <source>
        <dbReference type="ARBA" id="ARBA00022692"/>
    </source>
</evidence>
<keyword evidence="12" id="KW-1003">Cell membrane</keyword>
<feature type="transmembrane region" description="Helical" evidence="12">
    <location>
        <begin position="346"/>
        <end position="365"/>
    </location>
</feature>
<dbReference type="SUPFAM" id="SSF55008">
    <property type="entry name" value="HMA, heavy metal-associated domain"/>
    <property type="match status" value="1"/>
</dbReference>
<keyword evidence="3 12" id="KW-0812">Transmembrane</keyword>
<dbReference type="SFLD" id="SFLDF00027">
    <property type="entry name" value="p-type_atpase"/>
    <property type="match status" value="1"/>
</dbReference>
<dbReference type="InterPro" id="IPR023299">
    <property type="entry name" value="ATPase_P-typ_cyto_dom_N"/>
</dbReference>
<dbReference type="CDD" id="cd00371">
    <property type="entry name" value="HMA"/>
    <property type="match status" value="1"/>
</dbReference>
<dbReference type="NCBIfam" id="TIGR01525">
    <property type="entry name" value="ATPase-IB_hvy"/>
    <property type="match status" value="1"/>
</dbReference>
<evidence type="ECO:0000256" key="9">
    <source>
        <dbReference type="ARBA" id="ARBA00023136"/>
    </source>
</evidence>
<dbReference type="GO" id="GO:0005524">
    <property type="term" value="F:ATP binding"/>
    <property type="evidence" value="ECO:0007669"/>
    <property type="project" value="UniProtKB-UniRule"/>
</dbReference>
<evidence type="ECO:0000256" key="11">
    <source>
        <dbReference type="ARBA" id="ARBA00074171"/>
    </source>
</evidence>
<dbReference type="InterPro" id="IPR044492">
    <property type="entry name" value="P_typ_ATPase_HD_dom"/>
</dbReference>
<dbReference type="STRING" id="1431546.CAQU_12430"/>
<dbReference type="InterPro" id="IPR001757">
    <property type="entry name" value="P_typ_ATPase"/>
</dbReference>
<keyword evidence="6 12" id="KW-0067">ATP-binding</keyword>
<dbReference type="InterPro" id="IPR023214">
    <property type="entry name" value="HAD_sf"/>
</dbReference>
<keyword evidence="9 12" id="KW-0472">Membrane</keyword>
<feature type="transmembrane region" description="Helical" evidence="12">
    <location>
        <begin position="89"/>
        <end position="106"/>
    </location>
</feature>
<feature type="transmembrane region" description="Helical" evidence="12">
    <location>
        <begin position="707"/>
        <end position="725"/>
    </location>
</feature>
<evidence type="ECO:0000256" key="8">
    <source>
        <dbReference type="ARBA" id="ARBA00022989"/>
    </source>
</evidence>
<comment type="catalytic activity">
    <reaction evidence="10">
        <text>ATP + H2O = ADP + phosphate + H(+)</text>
        <dbReference type="Rhea" id="RHEA:13065"/>
        <dbReference type="ChEBI" id="CHEBI:15377"/>
        <dbReference type="ChEBI" id="CHEBI:15378"/>
        <dbReference type="ChEBI" id="CHEBI:30616"/>
        <dbReference type="ChEBI" id="CHEBI:43474"/>
        <dbReference type="ChEBI" id="CHEBI:456216"/>
    </reaction>
</comment>
<dbReference type="PROSITE" id="PS50846">
    <property type="entry name" value="HMA_2"/>
    <property type="match status" value="1"/>
</dbReference>
<dbReference type="SFLD" id="SFLDS00003">
    <property type="entry name" value="Haloacid_Dehalogenase"/>
    <property type="match status" value="1"/>
</dbReference>
<evidence type="ECO:0000256" key="13">
    <source>
        <dbReference type="SAM" id="MobiDB-lite"/>
    </source>
</evidence>
<accession>A0A1L7CIL7</accession>